<evidence type="ECO:0000313" key="2">
    <source>
        <dbReference type="Proteomes" id="UP001597351"/>
    </source>
</evidence>
<dbReference type="Proteomes" id="UP001597351">
    <property type="component" value="Unassembled WGS sequence"/>
</dbReference>
<accession>A0ABW4TKT7</accession>
<evidence type="ECO:0008006" key="3">
    <source>
        <dbReference type="Google" id="ProtNLM"/>
    </source>
</evidence>
<name>A0ABW4TKT7_9ACTN</name>
<evidence type="ECO:0000313" key="1">
    <source>
        <dbReference type="EMBL" id="MFD1947075.1"/>
    </source>
</evidence>
<keyword evidence="2" id="KW-1185">Reference proteome</keyword>
<organism evidence="1 2">
    <name type="scientific">Nocardioides aestuarii</name>
    <dbReference type="NCBI Taxonomy" id="252231"/>
    <lineage>
        <taxon>Bacteria</taxon>
        <taxon>Bacillati</taxon>
        <taxon>Actinomycetota</taxon>
        <taxon>Actinomycetes</taxon>
        <taxon>Propionibacteriales</taxon>
        <taxon>Nocardioidaceae</taxon>
        <taxon>Nocardioides</taxon>
    </lineage>
</organism>
<proteinExistence type="predicted"/>
<dbReference type="EMBL" id="JBHUGD010000003">
    <property type="protein sequence ID" value="MFD1947075.1"/>
    <property type="molecule type" value="Genomic_DNA"/>
</dbReference>
<protein>
    <recommendedName>
        <fullName evidence="3">Heavy-metal-associated domain-containing protein</fullName>
    </recommendedName>
</protein>
<sequence>MSTPVRIAGFVLGLVAVFLAARGVGAVANPVDVATPVAHDDMGAAGHDDGGHTEQAVAHAPGGLQTSEQGYTLRVVRQQPLRFTVDGPDGHAVTAYDVVHDQPLHLVKVRRDGTGYQHVHPTMADDGTWTARLDLEPGSNRVIADFTPTGGPELVLGADVEVSGTYAASPAPAVSRTDRVGPYEVTLAGDLEAGGSSPLTATVTRDGEPVTDLQPYLGAYGHLVALREGDLAYLHVHPEESAAGPDIPFVAEVPSVGRYRLFLDFKLHDVVHTAAFVLEVDGHDH</sequence>
<comment type="caution">
    <text evidence="1">The sequence shown here is derived from an EMBL/GenBank/DDBJ whole genome shotgun (WGS) entry which is preliminary data.</text>
</comment>
<reference evidence="2" key="1">
    <citation type="journal article" date="2019" name="Int. J. Syst. Evol. Microbiol.">
        <title>The Global Catalogue of Microorganisms (GCM) 10K type strain sequencing project: providing services to taxonomists for standard genome sequencing and annotation.</title>
        <authorList>
            <consortium name="The Broad Institute Genomics Platform"/>
            <consortium name="The Broad Institute Genome Sequencing Center for Infectious Disease"/>
            <person name="Wu L."/>
            <person name="Ma J."/>
        </authorList>
    </citation>
    <scope>NUCLEOTIDE SEQUENCE [LARGE SCALE GENOMIC DNA]</scope>
    <source>
        <strain evidence="2">CGMCC 1.12477</strain>
    </source>
</reference>
<gene>
    <name evidence="1" type="ORF">ACFSDE_09750</name>
</gene>
<dbReference type="RefSeq" id="WP_343917831.1">
    <property type="nucleotide sequence ID" value="NZ_BAAAJT010000002.1"/>
</dbReference>